<sequence length="245" mass="27141">MIKSTEPLNHTAKHHTPSHRHSTRQLYWVTRGIIMIEAEHTHWAVTPGVIGWIPAEIPHSAWMPVDARGEILHCSPTGTLLLPLLPCIRTASPFLQLLLQKVSERVPAGVHSPYLMHLEQVLVDEIEQATPALSQLSLPADARAKQVAQFVLAGTGDVLSQSVMAKQAGLSVRTLSRLFMQQTGLTFSQWKQKARVLRSLEFLQSGTPVSQAALLVGYENVSAFIVVFRRFMGMTPGQFQVLARC</sequence>
<name>A0A317Q8V7_9ENTR</name>
<dbReference type="SUPFAM" id="SSF51182">
    <property type="entry name" value="RmlC-like cupins"/>
    <property type="match status" value="1"/>
</dbReference>
<dbReference type="InterPro" id="IPR014710">
    <property type="entry name" value="RmlC-like_jellyroll"/>
</dbReference>
<reference evidence="7 8" key="1">
    <citation type="submission" date="2018-05" db="EMBL/GenBank/DDBJ databases">
        <title>Genomic Encyclopedia of Type Strains, Phase IV (KMG-IV): sequencing the most valuable type-strain genomes for metagenomic binning, comparative biology and taxonomic classification.</title>
        <authorList>
            <person name="Goeker M."/>
        </authorList>
    </citation>
    <scope>NUCLEOTIDE SEQUENCE [LARGE SCALE GENOMIC DNA]</scope>
    <source>
        <strain evidence="7 8">DSM 19579</strain>
    </source>
</reference>
<organism evidence="7 8">
    <name type="scientific">Mangrovibacter plantisponsor</name>
    <dbReference type="NCBI Taxonomy" id="451513"/>
    <lineage>
        <taxon>Bacteria</taxon>
        <taxon>Pseudomonadati</taxon>
        <taxon>Pseudomonadota</taxon>
        <taxon>Gammaproteobacteria</taxon>
        <taxon>Enterobacterales</taxon>
        <taxon>Enterobacteriaceae</taxon>
        <taxon>Mangrovibacter</taxon>
    </lineage>
</organism>
<dbReference type="PROSITE" id="PS00041">
    <property type="entry name" value="HTH_ARAC_FAMILY_1"/>
    <property type="match status" value="1"/>
</dbReference>
<dbReference type="PANTHER" id="PTHR11019:SF199">
    <property type="entry name" value="HTH-TYPE TRANSCRIPTIONAL REGULATOR NIMR"/>
    <property type="match status" value="1"/>
</dbReference>
<dbReference type="Gene3D" id="2.60.120.10">
    <property type="entry name" value="Jelly Rolls"/>
    <property type="match status" value="1"/>
</dbReference>
<keyword evidence="2 7" id="KW-0238">DNA-binding</keyword>
<evidence type="ECO:0000259" key="6">
    <source>
        <dbReference type="PROSITE" id="PS01124"/>
    </source>
</evidence>
<dbReference type="RefSeq" id="WP_110024627.1">
    <property type="nucleotide sequence ID" value="NZ_QGTS01000001.1"/>
</dbReference>
<dbReference type="InterPro" id="IPR009057">
    <property type="entry name" value="Homeodomain-like_sf"/>
</dbReference>
<protein>
    <recommendedName>
        <fullName evidence="5">Arabinose operon regulatory protein</fullName>
    </recommendedName>
</protein>
<dbReference type="EMBL" id="QGTS01000001">
    <property type="protein sequence ID" value="PWW12787.1"/>
    <property type="molecule type" value="Genomic_DNA"/>
</dbReference>
<keyword evidence="4" id="KW-0804">Transcription</keyword>
<dbReference type="PANTHER" id="PTHR11019">
    <property type="entry name" value="HTH-TYPE TRANSCRIPTIONAL REGULATOR NIMR"/>
    <property type="match status" value="1"/>
</dbReference>
<dbReference type="PROSITE" id="PS01124">
    <property type="entry name" value="HTH_ARAC_FAMILY_2"/>
    <property type="match status" value="1"/>
</dbReference>
<evidence type="ECO:0000256" key="2">
    <source>
        <dbReference type="ARBA" id="ARBA00023125"/>
    </source>
</evidence>
<accession>A0A317Q8V7</accession>
<dbReference type="InterPro" id="IPR011051">
    <property type="entry name" value="RmlC_Cupin_sf"/>
</dbReference>
<keyword evidence="1" id="KW-0805">Transcription regulation</keyword>
<evidence type="ECO:0000313" key="7">
    <source>
        <dbReference type="EMBL" id="PWW12787.1"/>
    </source>
</evidence>
<dbReference type="SUPFAM" id="SSF46689">
    <property type="entry name" value="Homeodomain-like"/>
    <property type="match status" value="2"/>
</dbReference>
<dbReference type="Pfam" id="PF02311">
    <property type="entry name" value="AraC_binding"/>
    <property type="match status" value="1"/>
</dbReference>
<evidence type="ECO:0000256" key="3">
    <source>
        <dbReference type="ARBA" id="ARBA00023159"/>
    </source>
</evidence>
<dbReference type="GO" id="GO:0043565">
    <property type="term" value="F:sequence-specific DNA binding"/>
    <property type="evidence" value="ECO:0007669"/>
    <property type="project" value="InterPro"/>
</dbReference>
<evidence type="ECO:0000256" key="5">
    <source>
        <dbReference type="ARBA" id="ARBA00044978"/>
    </source>
</evidence>
<gene>
    <name evidence="7" type="ORF">DES37_101361</name>
</gene>
<dbReference type="AlphaFoldDB" id="A0A317Q8V7"/>
<feature type="domain" description="HTH araC/xylS-type" evidence="6">
    <location>
        <begin position="145"/>
        <end position="242"/>
    </location>
</feature>
<dbReference type="PRINTS" id="PR00032">
    <property type="entry name" value="HTHARAC"/>
</dbReference>
<keyword evidence="3" id="KW-0010">Activator</keyword>
<dbReference type="Proteomes" id="UP000246744">
    <property type="component" value="Unassembled WGS sequence"/>
</dbReference>
<dbReference type="GO" id="GO:0003700">
    <property type="term" value="F:DNA-binding transcription factor activity"/>
    <property type="evidence" value="ECO:0007669"/>
    <property type="project" value="InterPro"/>
</dbReference>
<evidence type="ECO:0000313" key="8">
    <source>
        <dbReference type="Proteomes" id="UP000246744"/>
    </source>
</evidence>
<dbReference type="InterPro" id="IPR020449">
    <property type="entry name" value="Tscrpt_reg_AraC-type_HTH"/>
</dbReference>
<dbReference type="InterPro" id="IPR003313">
    <property type="entry name" value="AraC-bd"/>
</dbReference>
<dbReference type="SMART" id="SM00342">
    <property type="entry name" value="HTH_ARAC"/>
    <property type="match status" value="1"/>
</dbReference>
<evidence type="ECO:0000256" key="4">
    <source>
        <dbReference type="ARBA" id="ARBA00023163"/>
    </source>
</evidence>
<proteinExistence type="predicted"/>
<dbReference type="InterPro" id="IPR018062">
    <property type="entry name" value="HTH_AraC-typ_CS"/>
</dbReference>
<dbReference type="InterPro" id="IPR018060">
    <property type="entry name" value="HTH_AraC"/>
</dbReference>
<evidence type="ECO:0000256" key="1">
    <source>
        <dbReference type="ARBA" id="ARBA00023015"/>
    </source>
</evidence>
<dbReference type="Pfam" id="PF12833">
    <property type="entry name" value="HTH_18"/>
    <property type="match status" value="1"/>
</dbReference>
<dbReference type="OrthoDB" id="5949386at2"/>
<dbReference type="Gene3D" id="1.10.10.60">
    <property type="entry name" value="Homeodomain-like"/>
    <property type="match status" value="1"/>
</dbReference>
<comment type="caution">
    <text evidence="7">The sequence shown here is derived from an EMBL/GenBank/DDBJ whole genome shotgun (WGS) entry which is preliminary data.</text>
</comment>
<keyword evidence="8" id="KW-1185">Reference proteome</keyword>